<organism evidence="1 2">
    <name type="scientific">Leptospira fluminis</name>
    <dbReference type="NCBI Taxonomy" id="2484979"/>
    <lineage>
        <taxon>Bacteria</taxon>
        <taxon>Pseudomonadati</taxon>
        <taxon>Spirochaetota</taxon>
        <taxon>Spirochaetia</taxon>
        <taxon>Leptospirales</taxon>
        <taxon>Leptospiraceae</taxon>
        <taxon>Leptospira</taxon>
    </lineage>
</organism>
<dbReference type="AlphaFoldDB" id="A0A4R9GKX4"/>
<proteinExistence type="predicted"/>
<gene>
    <name evidence="1" type="ORF">EHO61_15820</name>
</gene>
<dbReference type="RefSeq" id="WP_135814536.1">
    <property type="nucleotide sequence ID" value="NZ_RQEV01000017.1"/>
</dbReference>
<evidence type="ECO:0000313" key="1">
    <source>
        <dbReference type="EMBL" id="TGK15158.1"/>
    </source>
</evidence>
<keyword evidence="2" id="KW-1185">Reference proteome</keyword>
<name>A0A4R9GKX4_9LEPT</name>
<comment type="caution">
    <text evidence="1">The sequence shown here is derived from an EMBL/GenBank/DDBJ whole genome shotgun (WGS) entry which is preliminary data.</text>
</comment>
<evidence type="ECO:0000313" key="2">
    <source>
        <dbReference type="Proteomes" id="UP000297855"/>
    </source>
</evidence>
<reference evidence="1" key="1">
    <citation type="journal article" date="2019" name="PLoS Negl. Trop. Dis.">
        <title>Revisiting the worldwide diversity of Leptospira species in the environment.</title>
        <authorList>
            <person name="Vincent A.T."/>
            <person name="Schiettekatte O."/>
            <person name="Bourhy P."/>
            <person name="Veyrier F.J."/>
            <person name="Picardeau M."/>
        </authorList>
    </citation>
    <scope>NUCLEOTIDE SEQUENCE [LARGE SCALE GENOMIC DNA]</scope>
    <source>
        <strain evidence="1">SCS5</strain>
    </source>
</reference>
<protein>
    <submittedName>
        <fullName evidence="1">Uncharacterized protein</fullName>
    </submittedName>
</protein>
<dbReference type="EMBL" id="RQEV01000017">
    <property type="protein sequence ID" value="TGK15158.1"/>
    <property type="molecule type" value="Genomic_DNA"/>
</dbReference>
<accession>A0A4R9GKX4</accession>
<dbReference type="Proteomes" id="UP000297855">
    <property type="component" value="Unassembled WGS sequence"/>
</dbReference>
<dbReference type="OrthoDB" id="345808at2"/>
<sequence length="63" mass="7009">MPYDYDFDEDYDTDGGEDFLDDEAVTCVCEDCDHRWESDPDGSLDGPESTICAMCGSSNVIEL</sequence>